<dbReference type="PATRIC" id="fig|631454.5.peg.3020"/>
<dbReference type="SUPFAM" id="SSF52518">
    <property type="entry name" value="Thiamin diphosphate-binding fold (THDP-binding)"/>
    <property type="match status" value="2"/>
</dbReference>
<name>V4QTC3_9HYPH</name>
<dbReference type="Pfam" id="PF20169">
    <property type="entry name" value="DUF6537"/>
    <property type="match status" value="1"/>
</dbReference>
<dbReference type="STRING" id="631454.N177_3060"/>
<dbReference type="InterPro" id="IPR002880">
    <property type="entry name" value="Pyrv_Fd/Flavodoxin_OxRdtase_N"/>
</dbReference>
<proteinExistence type="predicted"/>
<dbReference type="EMBL" id="AWXZ01000039">
    <property type="protein sequence ID" value="ESR22992.1"/>
    <property type="molecule type" value="Genomic_DNA"/>
</dbReference>
<dbReference type="eggNOG" id="COG4231">
    <property type="taxonomic scope" value="Bacteria"/>
</dbReference>
<organism evidence="4 5">
    <name type="scientific">Lutibaculum baratangense AMV1</name>
    <dbReference type="NCBI Taxonomy" id="631454"/>
    <lineage>
        <taxon>Bacteria</taxon>
        <taxon>Pseudomonadati</taxon>
        <taxon>Pseudomonadota</taxon>
        <taxon>Alphaproteobacteria</taxon>
        <taxon>Hyphomicrobiales</taxon>
        <taxon>Tepidamorphaceae</taxon>
        <taxon>Lutibaculum</taxon>
    </lineage>
</organism>
<evidence type="ECO:0000256" key="1">
    <source>
        <dbReference type="ARBA" id="ARBA00023002"/>
    </source>
</evidence>
<keyword evidence="5" id="KW-1185">Reference proteome</keyword>
<evidence type="ECO:0000259" key="2">
    <source>
        <dbReference type="Pfam" id="PF01558"/>
    </source>
</evidence>
<dbReference type="InterPro" id="IPR046667">
    <property type="entry name" value="DUF6537"/>
</dbReference>
<dbReference type="Proteomes" id="UP000017819">
    <property type="component" value="Unassembled WGS sequence"/>
</dbReference>
<dbReference type="CDD" id="cd07034">
    <property type="entry name" value="TPP_PYR_PFOR_IOR-alpha_like"/>
    <property type="match status" value="1"/>
</dbReference>
<dbReference type="PANTHER" id="PTHR48084">
    <property type="entry name" value="2-OXOGLUTARATE OXIDOREDUCTASE SUBUNIT KORB-RELATED"/>
    <property type="match status" value="1"/>
</dbReference>
<dbReference type="RefSeq" id="WP_023433179.1">
    <property type="nucleotide sequence ID" value="NZ_AWXZ01000039.1"/>
</dbReference>
<comment type="caution">
    <text evidence="4">The sequence shown here is derived from an EMBL/GenBank/DDBJ whole genome shotgun (WGS) entry which is preliminary data.</text>
</comment>
<dbReference type="NCBIfam" id="NF009589">
    <property type="entry name" value="PRK13030.1"/>
    <property type="match status" value="1"/>
</dbReference>
<dbReference type="NCBIfam" id="NF009588">
    <property type="entry name" value="PRK13029.1"/>
    <property type="match status" value="1"/>
</dbReference>
<dbReference type="Gene3D" id="3.40.50.970">
    <property type="match status" value="1"/>
</dbReference>
<dbReference type="OrthoDB" id="9803617at2"/>
<keyword evidence="1" id="KW-0560">Oxidoreductase</keyword>
<sequence length="1161" mass="125778">MNAVTRAVTLDDKYVLDRGEVYLTGIQALVRLPLDIARRDKRAGLGTAGYISGYRGSPLGGYDRELAKAGRFLASHHIVFQPGVNEELAATAVWGSQKVCLDGRSDRDGVFGIWYGKAPGVDRTLDVFRHGNNSGTAEHGGVLAIAADDHLAKSSTLPAQSETAFMHAEMPVLNPSDLQDVLDFGLHGIHMSRFSGAWVAMIALTDTMDSSGIVRIDDDRLSIRRPLDVADPRRNGDINPKMSLAMRLETEIATRRLRLPAAKAYARANRLDGVRFGGERARFGIVASGKAYRDVMQTLGLLGLDERLAREIGLSVFKVGMSWPLEPEAIGAFSRDAERLMVVEHKRALVEPQLKELMYHWPAGARPSVWGKTTPEGAPFLPDIRECGVGEIAPSLLEFLPKPLHTPGMRQAAERIASRLASAAEHAGGPTRPAYFCSGCPHSASTVTPEGSRSMAGIGCHVMTELNGRTTDGVVAMGGEGVPWLGQFPFSKDRHIFANLGDGTYYHSGTLAIRAAVAANAPITYKLLFNDAVAMTGGQRHDGPLTVPAMLAQIRAEGVTRIALLSERPQLYDGEELPTGIKAMPREEILNVQREFAQHPGVSVIVFDQTCAAEKRRRRKKGEYEDPPKRLFINARVCEGCGDCSVQSNCISVVPVKTEFGEKRAINQSNCNKDYSCAGGFCPSFVTVEGGGLRKARAASLDIQSDVETLPEPAVALGGRPFNVLVTGVGGMGVTTTSAVLAMAAHLDGLAATTLDMTGLAQKNGPVTSHLRISRRDVPIEGPRIPIGQLDVLIAADLVVAAGPEACSLAAPDLTRAVHDTGVAPTAEFAMHQKLSYEEGALLQVLRGATAELDGADAARLAEKLFGDAIFANMILVGFAWQKGLVPIGLKAIERAIDLNGAAVDANTTAFRAGRLLAEDAGRFENVLKEEVAPREMDLEERLAFLGTELAAYQDAAYAARFAATISRVRAAEAAVGAPDLKLTRAAAESLYRLMAYKDEYEVARLYAAPEFRRALDAQFEGHERVSVQLAPPLLSGTDPRTGRPRKMTFGPWVFRLFAVMARLKWLRHTPFDPFGRTAERRKERALVVMFESLLERIAGELTLERLALATEIAVTPQRIRGYGPVKLANVERAERRLEELLRRWETGPRLAPSGFLHAAE</sequence>
<dbReference type="eggNOG" id="COG1014">
    <property type="taxonomic scope" value="Bacteria"/>
</dbReference>
<evidence type="ECO:0000313" key="5">
    <source>
        <dbReference type="Proteomes" id="UP000017819"/>
    </source>
</evidence>
<feature type="domain" description="DUF6537" evidence="3">
    <location>
        <begin position="948"/>
        <end position="1140"/>
    </location>
</feature>
<keyword evidence="4" id="KW-0670">Pyruvate</keyword>
<dbReference type="SUPFAM" id="SSF53323">
    <property type="entry name" value="Pyruvate-ferredoxin oxidoreductase, PFOR, domain III"/>
    <property type="match status" value="1"/>
</dbReference>
<dbReference type="PANTHER" id="PTHR48084:SF3">
    <property type="entry name" value="SUBUNIT OF PYRUVATE:FLAVODOXIN OXIDOREDUCTASE"/>
    <property type="match status" value="1"/>
</dbReference>
<evidence type="ECO:0000313" key="4">
    <source>
        <dbReference type="EMBL" id="ESR22992.1"/>
    </source>
</evidence>
<dbReference type="GO" id="GO:0016903">
    <property type="term" value="F:oxidoreductase activity, acting on the aldehyde or oxo group of donors"/>
    <property type="evidence" value="ECO:0007669"/>
    <property type="project" value="InterPro"/>
</dbReference>
<dbReference type="Gene3D" id="3.40.920.10">
    <property type="entry name" value="Pyruvate-ferredoxin oxidoreductase, PFOR, domain III"/>
    <property type="match status" value="1"/>
</dbReference>
<evidence type="ECO:0000259" key="3">
    <source>
        <dbReference type="Pfam" id="PF20169"/>
    </source>
</evidence>
<dbReference type="InterPro" id="IPR029061">
    <property type="entry name" value="THDP-binding"/>
</dbReference>
<dbReference type="Pfam" id="PF01558">
    <property type="entry name" value="POR"/>
    <property type="match status" value="1"/>
</dbReference>
<reference evidence="4 5" key="1">
    <citation type="journal article" date="2014" name="Genome Announc.">
        <title>Draft Genome Sequence of Lutibaculum baratangense Strain AMV1T, Isolated from a Mud Volcano in Andamans, India.</title>
        <authorList>
            <person name="Singh A."/>
            <person name="Sreenivas A."/>
            <person name="Sathyanarayana Reddy G."/>
            <person name="Pinnaka A.K."/>
            <person name="Shivaji S."/>
        </authorList>
    </citation>
    <scope>NUCLEOTIDE SEQUENCE [LARGE SCALE GENOMIC DNA]</scope>
    <source>
        <strain evidence="4 5">AMV1</strain>
    </source>
</reference>
<dbReference type="InterPro" id="IPR019752">
    <property type="entry name" value="Pyrv/ketoisovalerate_OxRed_cat"/>
</dbReference>
<protein>
    <submittedName>
        <fullName evidence="4">Indolepyruvate ferredoxin oxidoreductase, alpha and betaprotein</fullName>
    </submittedName>
</protein>
<dbReference type="AlphaFoldDB" id="V4QTC3"/>
<dbReference type="InterPro" id="IPR051457">
    <property type="entry name" value="2-oxoacid:Fd_oxidoreductase"/>
</dbReference>
<accession>V4QTC3</accession>
<dbReference type="InterPro" id="IPR002869">
    <property type="entry name" value="Pyrv_flavodox_OxRed_cen"/>
</dbReference>
<gene>
    <name evidence="4" type="ORF">N177_3060</name>
</gene>
<feature type="domain" description="Pyruvate/ketoisovalerate oxidoreductase catalytic" evidence="2">
    <location>
        <begin position="730"/>
        <end position="915"/>
    </location>
</feature>